<accession>E4WT11</accession>
<dbReference type="InterPro" id="IPR031061">
    <property type="entry name" value="HMGB_plant"/>
</dbReference>
<feature type="compositionally biased region" description="Polar residues" evidence="5">
    <location>
        <begin position="397"/>
        <end position="409"/>
    </location>
</feature>
<dbReference type="SUPFAM" id="SSF47095">
    <property type="entry name" value="HMG-box"/>
    <property type="match status" value="2"/>
</dbReference>
<dbReference type="Gene3D" id="1.10.30.10">
    <property type="entry name" value="High mobility group box domain"/>
    <property type="match status" value="3"/>
</dbReference>
<dbReference type="FunCoup" id="E4WT11">
    <property type="interactions" value="388"/>
</dbReference>
<dbReference type="Pfam" id="PF00505">
    <property type="entry name" value="HMG_box"/>
    <property type="match status" value="1"/>
</dbReference>
<dbReference type="OrthoDB" id="1919336at2759"/>
<feature type="region of interest" description="Disordered" evidence="5">
    <location>
        <begin position="175"/>
        <end position="247"/>
    </location>
</feature>
<reference evidence="7" key="1">
    <citation type="journal article" date="2010" name="Science">
        <title>Plasticity of animal genome architecture unmasked by rapid evolution of a pelagic tunicate.</title>
        <authorList>
            <person name="Denoeud F."/>
            <person name="Henriet S."/>
            <person name="Mungpakdee S."/>
            <person name="Aury J.M."/>
            <person name="Da Silva C."/>
            <person name="Brinkmann H."/>
            <person name="Mikhaleva J."/>
            <person name="Olsen L.C."/>
            <person name="Jubin C."/>
            <person name="Canestro C."/>
            <person name="Bouquet J.M."/>
            <person name="Danks G."/>
            <person name="Poulain J."/>
            <person name="Campsteijn C."/>
            <person name="Adamski M."/>
            <person name="Cross I."/>
            <person name="Yadetie F."/>
            <person name="Muffato M."/>
            <person name="Louis A."/>
            <person name="Butcher S."/>
            <person name="Tsagkogeorga G."/>
            <person name="Konrad A."/>
            <person name="Singh S."/>
            <person name="Jensen M.F."/>
            <person name="Cong E.H."/>
            <person name="Eikeseth-Otteraa H."/>
            <person name="Noel B."/>
            <person name="Anthouard V."/>
            <person name="Porcel B.M."/>
            <person name="Kachouri-Lafond R."/>
            <person name="Nishino A."/>
            <person name="Ugolini M."/>
            <person name="Chourrout P."/>
            <person name="Nishida H."/>
            <person name="Aasland R."/>
            <person name="Huzurbazar S."/>
            <person name="Westhof E."/>
            <person name="Delsuc F."/>
            <person name="Lehrach H."/>
            <person name="Reinhardt R."/>
            <person name="Weissenbach J."/>
            <person name="Roy S.W."/>
            <person name="Artiguenave F."/>
            <person name="Postlethwait J.H."/>
            <person name="Manak J.R."/>
            <person name="Thompson E.M."/>
            <person name="Jaillon O."/>
            <person name="Du Pasquier L."/>
            <person name="Boudinot P."/>
            <person name="Liberles D.A."/>
            <person name="Volff J.N."/>
            <person name="Philippe H."/>
            <person name="Lenhard B."/>
            <person name="Roest Crollius H."/>
            <person name="Wincker P."/>
            <person name="Chourrout D."/>
        </authorList>
    </citation>
    <scope>NUCLEOTIDE SEQUENCE [LARGE SCALE GENOMIC DNA]</scope>
</reference>
<organism evidence="7">
    <name type="scientific">Oikopleura dioica</name>
    <name type="common">Tunicate</name>
    <dbReference type="NCBI Taxonomy" id="34765"/>
    <lineage>
        <taxon>Eukaryota</taxon>
        <taxon>Metazoa</taxon>
        <taxon>Chordata</taxon>
        <taxon>Tunicata</taxon>
        <taxon>Appendicularia</taxon>
        <taxon>Copelata</taxon>
        <taxon>Oikopleuridae</taxon>
        <taxon>Oikopleura</taxon>
    </lineage>
</organism>
<feature type="compositionally biased region" description="Low complexity" evidence="5">
    <location>
        <begin position="28"/>
        <end position="38"/>
    </location>
</feature>
<dbReference type="Proteomes" id="UP000001307">
    <property type="component" value="Unassembled WGS sequence"/>
</dbReference>
<dbReference type="Pfam" id="PF09011">
    <property type="entry name" value="HMG_box_2"/>
    <property type="match status" value="1"/>
</dbReference>
<name>E4WT11_OIKDI</name>
<evidence type="ECO:0000313" key="7">
    <source>
        <dbReference type="EMBL" id="CBY06802.1"/>
    </source>
</evidence>
<evidence type="ECO:0000313" key="8">
    <source>
        <dbReference type="Proteomes" id="UP000001307"/>
    </source>
</evidence>
<dbReference type="PANTHER" id="PTHR46261">
    <property type="entry name" value="HIGH MOBILITY GROUP B PROTEIN 4-RELATED"/>
    <property type="match status" value="1"/>
</dbReference>
<keyword evidence="8" id="KW-1185">Reference proteome</keyword>
<dbReference type="SMART" id="SM00398">
    <property type="entry name" value="HMG"/>
    <property type="match status" value="2"/>
</dbReference>
<feature type="domain" description="HMG box" evidence="6">
    <location>
        <begin position="153"/>
        <end position="270"/>
    </location>
</feature>
<dbReference type="InterPro" id="IPR009071">
    <property type="entry name" value="HMG_box_dom"/>
</dbReference>
<keyword evidence="3 4" id="KW-0539">Nucleus</keyword>
<dbReference type="PROSITE" id="PS50118">
    <property type="entry name" value="HMG_BOX_2"/>
    <property type="match status" value="2"/>
</dbReference>
<feature type="compositionally biased region" description="Polar residues" evidence="5">
    <location>
        <begin position="335"/>
        <end position="359"/>
    </location>
</feature>
<feature type="DNA-binding region" description="HMG box" evidence="4">
    <location>
        <begin position="153"/>
        <end position="270"/>
    </location>
</feature>
<sequence>MQHLHQMRMLQSFGQYSQLGFSGLNSSHFGSSPNSSDHSVFELKDGRSIGGGKAIESKKQKRKKSSNVKRPTTAYLYFVSKYREEVKNAGNSMPKQAKEMMQECAAKWRAMSDDEKKPYHELAGIDKVHLFVFKERWLNEKAAEKKPKDQWRPKRPPSAYFLFLKDFRANWKIDSANDTAESEDENENKLDIKNEDDEDRAKLSICENENEPQKKIKIDDDKAKKLNPQKEITKRAGSKWNSMSEEEKAPYVAKALETRVKWEKQLQIYKNEIKNGKTGEQAAEKLNDLTEGGESALNEAVADLPSKMLQAPLPENFVKNDVDSSSKLIRPDLSISDSPNAHQAVSSMPHAQSQLHSSPISAFPANLASLQQTASSIQHSEIMNQYLSHQNSEALSTSQTIFQNQSSFGHQNQQQTADHHQPQQNHQSQFEPWQPSLFPGNADGHTQR</sequence>
<feature type="compositionally biased region" description="Basic and acidic residues" evidence="5">
    <location>
        <begin position="211"/>
        <end position="224"/>
    </location>
</feature>
<evidence type="ECO:0000256" key="3">
    <source>
        <dbReference type="ARBA" id="ARBA00023242"/>
    </source>
</evidence>
<evidence type="ECO:0000259" key="6">
    <source>
        <dbReference type="PROSITE" id="PS50118"/>
    </source>
</evidence>
<comment type="subcellular location">
    <subcellularLocation>
        <location evidence="1">Nucleus</location>
    </subcellularLocation>
</comment>
<feature type="region of interest" description="Disordered" evidence="5">
    <location>
        <begin position="397"/>
        <end position="448"/>
    </location>
</feature>
<feature type="region of interest" description="Disordered" evidence="5">
    <location>
        <begin position="28"/>
        <end position="68"/>
    </location>
</feature>
<evidence type="ECO:0000256" key="1">
    <source>
        <dbReference type="ARBA" id="ARBA00004123"/>
    </source>
</evidence>
<dbReference type="PANTHER" id="PTHR46261:SF35">
    <property type="entry name" value="HIGH MOBILITY GROUP B PROTEIN 4-RELATED"/>
    <property type="match status" value="1"/>
</dbReference>
<feature type="region of interest" description="Disordered" evidence="5">
    <location>
        <begin position="329"/>
        <end position="359"/>
    </location>
</feature>
<protein>
    <recommendedName>
        <fullName evidence="6">HMG box domain-containing protein</fullName>
    </recommendedName>
</protein>
<dbReference type="GO" id="GO:0003677">
    <property type="term" value="F:DNA binding"/>
    <property type="evidence" value="ECO:0007669"/>
    <property type="project" value="UniProtKB-UniRule"/>
</dbReference>
<evidence type="ECO:0000256" key="4">
    <source>
        <dbReference type="PROSITE-ProRule" id="PRU00267"/>
    </source>
</evidence>
<proteinExistence type="predicted"/>
<gene>
    <name evidence="7" type="ORF">GSOID_T00005866001</name>
</gene>
<dbReference type="GO" id="GO:0005634">
    <property type="term" value="C:nucleus"/>
    <property type="evidence" value="ECO:0007669"/>
    <property type="project" value="UniProtKB-SubCell"/>
</dbReference>
<keyword evidence="2 4" id="KW-0238">DNA-binding</keyword>
<dbReference type="AlphaFoldDB" id="E4WT11"/>
<dbReference type="InterPro" id="IPR036910">
    <property type="entry name" value="HMG_box_dom_sf"/>
</dbReference>
<feature type="domain" description="HMG box" evidence="6">
    <location>
        <begin position="68"/>
        <end position="138"/>
    </location>
</feature>
<dbReference type="InParanoid" id="E4WT11"/>
<dbReference type="EMBL" id="FN653016">
    <property type="protein sequence ID" value="CBY06802.1"/>
    <property type="molecule type" value="Genomic_DNA"/>
</dbReference>
<evidence type="ECO:0000256" key="5">
    <source>
        <dbReference type="SAM" id="MobiDB-lite"/>
    </source>
</evidence>
<evidence type="ECO:0000256" key="2">
    <source>
        <dbReference type="ARBA" id="ARBA00023125"/>
    </source>
</evidence>
<feature type="DNA-binding region" description="HMG box" evidence="4">
    <location>
        <begin position="68"/>
        <end position="138"/>
    </location>
</feature>